<comment type="caution">
    <text evidence="1">The sequence shown here is derived from an EMBL/GenBank/DDBJ whole genome shotgun (WGS) entry which is preliminary data.</text>
</comment>
<name>A0A0W8FRD2_9ZZZZ</name>
<protein>
    <submittedName>
        <fullName evidence="1">Mycobacteriophage barnyard protein gp56</fullName>
    </submittedName>
</protein>
<dbReference type="AlphaFoldDB" id="A0A0W8FRD2"/>
<dbReference type="Pfam" id="PF06067">
    <property type="entry name" value="DUF932"/>
    <property type="match status" value="1"/>
</dbReference>
<dbReference type="InterPro" id="IPR026325">
    <property type="entry name" value="DUF932"/>
</dbReference>
<organism evidence="1">
    <name type="scientific">hydrocarbon metagenome</name>
    <dbReference type="NCBI Taxonomy" id="938273"/>
    <lineage>
        <taxon>unclassified sequences</taxon>
        <taxon>metagenomes</taxon>
        <taxon>ecological metagenomes</taxon>
    </lineage>
</organism>
<dbReference type="InterPro" id="IPR017686">
    <property type="entry name" value="Phg/plasmid-like_prot"/>
</dbReference>
<dbReference type="EMBL" id="LNQE01000908">
    <property type="protein sequence ID" value="KUG23414.1"/>
    <property type="molecule type" value="Genomic_DNA"/>
</dbReference>
<accession>A0A0W8FRD2</accession>
<evidence type="ECO:0000313" key="1">
    <source>
        <dbReference type="EMBL" id="KUG23414.1"/>
    </source>
</evidence>
<gene>
    <name evidence="1" type="ORF">ASZ90_006798</name>
</gene>
<proteinExistence type="predicted"/>
<reference evidence="1" key="1">
    <citation type="journal article" date="2015" name="Proc. Natl. Acad. Sci. U.S.A.">
        <title>Networks of energetic and metabolic interactions define dynamics in microbial communities.</title>
        <authorList>
            <person name="Embree M."/>
            <person name="Liu J.K."/>
            <person name="Al-Bassam M.M."/>
            <person name="Zengler K."/>
        </authorList>
    </citation>
    <scope>NUCLEOTIDE SEQUENCE</scope>
</reference>
<sequence>MITNANMSEHTKPPDLDSDANFLGWQRTLSGELFPLFNITVANHPLYHSTVSEETLRRLRLRVPRVLSPYPETKPSPWHNLGIELNYPKTAREAIEMAGLDYIVVKKPRELKTGLNQNAYATVRTDTDEVLGFVNESYTPIQNINAFTFFDTLVAENEAVYETAGFFGKGEFIWILAKLPGYINVHGNDIVNKYLLLTNSHDGSSQVRVKLTPIRVVCNNTLTSALQGAGDIQIIHTPNAARDLEQATTTLVLSKCLYEQLDVKFNCMAARKVTQEQLREYVQALVPDNEETENTARTEKIRNSVLQLHDSGLGAHLARGTLWGAFNSVAEYTDHMMLGEDSATRLDSIWFGRGEQLKLKAFHLAQRMMM</sequence>
<dbReference type="NCBIfam" id="TIGR03299">
    <property type="entry name" value="LGT_TIGR03299"/>
    <property type="match status" value="1"/>
</dbReference>